<evidence type="ECO:0000256" key="1">
    <source>
        <dbReference type="SAM" id="Phobius"/>
    </source>
</evidence>
<dbReference type="Gene3D" id="3.55.50.30">
    <property type="match status" value="1"/>
</dbReference>
<evidence type="ECO:0000259" key="2">
    <source>
        <dbReference type="Pfam" id="PF04773"/>
    </source>
</evidence>
<keyword evidence="5" id="KW-1185">Reference proteome</keyword>
<evidence type="ECO:0008006" key="6">
    <source>
        <dbReference type="Google" id="ProtNLM"/>
    </source>
</evidence>
<feature type="domain" description="FecR protein" evidence="2">
    <location>
        <begin position="145"/>
        <end position="233"/>
    </location>
</feature>
<keyword evidence="1" id="KW-1133">Transmembrane helix</keyword>
<evidence type="ECO:0000313" key="5">
    <source>
        <dbReference type="Proteomes" id="UP000232721"/>
    </source>
</evidence>
<reference evidence="4 5" key="1">
    <citation type="submission" date="2017-02" db="EMBL/GenBank/DDBJ databases">
        <title>Trade-off between light-utilization and light-protection in marine flavobacteria.</title>
        <authorList>
            <person name="Kumagai Y."/>
            <person name="Yoshizawa S."/>
            <person name="Kogure K."/>
            <person name="Iwasaki W."/>
        </authorList>
    </citation>
    <scope>NUCLEOTIDE SEQUENCE [LARGE SCALE GENOMIC DNA]</scope>
    <source>
        <strain evidence="4 5">KCTC 23670</strain>
    </source>
</reference>
<sequence>MKVNESNKVKILPITELEKTALKNKIFNSVDNLSYRKRNRRNKGLVMSLAFSLVFLIGIVLCYQKEPNSSITDFVNTSKLVDFNKTDEVVLVLGNGENLKIEKKDSNINYSKSGKKLTIGEDTEIEQETSKNSKVAYNTLIIPYGKRSKINLSDGTIVWLNSGSKLIYPLVFNGDRRELYLEGEAIFDVAHDKKHPFIVMSKEQEVKVLGTVFGVTSYPEEGEINTVLKSGSVQISYHNDPKLNHYSDKIKITPGTKATYNKETKGIVSEKVNVNNYFSWRDGVLIFKNNDLSYVMNRISRYYNLKVDIKNKNLAKEKFSGYLDLNESIDKVVKNISASTNMKYTLEEGIIIIN</sequence>
<evidence type="ECO:0000259" key="3">
    <source>
        <dbReference type="Pfam" id="PF16344"/>
    </source>
</evidence>
<evidence type="ECO:0000313" key="4">
    <source>
        <dbReference type="EMBL" id="AUC21052.1"/>
    </source>
</evidence>
<dbReference type="EMBL" id="CP019336">
    <property type="protein sequence ID" value="AUC21052.1"/>
    <property type="molecule type" value="Genomic_DNA"/>
</dbReference>
<proteinExistence type="predicted"/>
<dbReference type="Gene3D" id="2.60.120.1440">
    <property type="match status" value="1"/>
</dbReference>
<dbReference type="PANTHER" id="PTHR30273:SF2">
    <property type="entry name" value="PROTEIN FECR"/>
    <property type="match status" value="1"/>
</dbReference>
<dbReference type="RefSeq" id="WP_208890289.1">
    <property type="nucleotide sequence ID" value="NZ_CP019336.1"/>
</dbReference>
<keyword evidence="1" id="KW-0812">Transmembrane</keyword>
<dbReference type="Pfam" id="PF16344">
    <property type="entry name" value="FecR_C"/>
    <property type="match status" value="1"/>
</dbReference>
<accession>A0ABN5F1G6</accession>
<dbReference type="InterPro" id="IPR032508">
    <property type="entry name" value="FecR_C"/>
</dbReference>
<feature type="domain" description="Protein FecR C-terminal" evidence="3">
    <location>
        <begin position="285"/>
        <end position="353"/>
    </location>
</feature>
<dbReference type="Proteomes" id="UP000232721">
    <property type="component" value="Chromosome"/>
</dbReference>
<gene>
    <name evidence="4" type="ORF">BTO15_02490</name>
</gene>
<dbReference type="Pfam" id="PF04773">
    <property type="entry name" value="FecR"/>
    <property type="match status" value="1"/>
</dbReference>
<dbReference type="PANTHER" id="PTHR30273">
    <property type="entry name" value="PERIPLASMIC SIGNAL SENSOR AND SIGMA FACTOR ACTIVATOR FECR-RELATED"/>
    <property type="match status" value="1"/>
</dbReference>
<feature type="transmembrane region" description="Helical" evidence="1">
    <location>
        <begin position="44"/>
        <end position="61"/>
    </location>
</feature>
<dbReference type="InterPro" id="IPR012373">
    <property type="entry name" value="Ferrdict_sens_TM"/>
</dbReference>
<dbReference type="InterPro" id="IPR006860">
    <property type="entry name" value="FecR"/>
</dbReference>
<name>A0ABN5F1G6_9FLAO</name>
<organism evidence="4 5">
    <name type="scientific">Polaribacter sejongensis</name>
    <dbReference type="NCBI Taxonomy" id="985043"/>
    <lineage>
        <taxon>Bacteria</taxon>
        <taxon>Pseudomonadati</taxon>
        <taxon>Bacteroidota</taxon>
        <taxon>Flavobacteriia</taxon>
        <taxon>Flavobacteriales</taxon>
        <taxon>Flavobacteriaceae</taxon>
    </lineage>
</organism>
<protein>
    <recommendedName>
        <fullName evidence="6">Iron dicitrate transport regulator FecR</fullName>
    </recommendedName>
</protein>
<keyword evidence="1" id="KW-0472">Membrane</keyword>